<dbReference type="AlphaFoldDB" id="A0A291B6X8"/>
<dbReference type="KEGG" id="elux:BTN50_0208"/>
<organism evidence="1 2">
    <name type="scientific">Candidatus Enterovibrio altilux</name>
    <dbReference type="NCBI Taxonomy" id="1927128"/>
    <lineage>
        <taxon>Bacteria</taxon>
        <taxon>Pseudomonadati</taxon>
        <taxon>Pseudomonadota</taxon>
        <taxon>Gammaproteobacteria</taxon>
        <taxon>Vibrionales</taxon>
        <taxon>Vibrionaceae</taxon>
        <taxon>Enterovibrio</taxon>
    </lineage>
</organism>
<sequence length="38" mass="4439">MATAIVVERLFLISLVGLHRFIYSMYKLAQLPLSFPHY</sequence>
<accession>A0A291B6X8</accession>
<keyword evidence="2" id="KW-1185">Reference proteome</keyword>
<gene>
    <name evidence="1" type="ORF">BTN50_0208</name>
</gene>
<evidence type="ECO:0000313" key="1">
    <source>
        <dbReference type="EMBL" id="ATF08748.1"/>
    </source>
</evidence>
<reference evidence="2" key="1">
    <citation type="submission" date="2017-04" db="EMBL/GenBank/DDBJ databases">
        <title>Genome evolution of the luminous symbionts of deep sea anglerfish.</title>
        <authorList>
            <person name="Hendry T.A."/>
        </authorList>
    </citation>
    <scope>NUCLEOTIDE SEQUENCE [LARGE SCALE GENOMIC DNA]</scope>
</reference>
<protein>
    <recommendedName>
        <fullName evidence="3">Mobile element protein</fullName>
    </recommendedName>
</protein>
<evidence type="ECO:0008006" key="3">
    <source>
        <dbReference type="Google" id="ProtNLM"/>
    </source>
</evidence>
<dbReference type="Proteomes" id="UP000218160">
    <property type="component" value="Chromosome 1"/>
</dbReference>
<name>A0A291B6X8_9GAMM</name>
<evidence type="ECO:0000313" key="2">
    <source>
        <dbReference type="Proteomes" id="UP000218160"/>
    </source>
</evidence>
<dbReference type="EMBL" id="CP020660">
    <property type="protein sequence ID" value="ATF08748.1"/>
    <property type="molecule type" value="Genomic_DNA"/>
</dbReference>
<proteinExistence type="predicted"/>